<reference evidence="2 3" key="1">
    <citation type="journal article" date="2012" name="PLoS ONE">
        <title>Edwardsiella comparative phylogenomics reveal the new intra/inter-species taxonomic relationships, virulence evolution and niche adaptation mechanisms.</title>
        <authorList>
            <person name="Yang M."/>
            <person name="Lv Y."/>
            <person name="Xiao J."/>
            <person name="Wu H."/>
            <person name="Zheng H."/>
            <person name="Liu Q."/>
            <person name="Zhang Y."/>
            <person name="Wang Q."/>
        </authorList>
    </citation>
    <scope>NUCLEOTIDE SEQUENCE [LARGE SCALE GENOMIC DNA]</scope>
    <source>
        <strain evidence="3">080813</strain>
    </source>
</reference>
<protein>
    <recommendedName>
        <fullName evidence="4">Transmembrane protein</fullName>
    </recommendedName>
</protein>
<organism evidence="2 3">
    <name type="scientific">Edwardsiella anguillarum ET080813</name>
    <dbReference type="NCBI Taxonomy" id="667120"/>
    <lineage>
        <taxon>Bacteria</taxon>
        <taxon>Pseudomonadati</taxon>
        <taxon>Pseudomonadota</taxon>
        <taxon>Gammaproteobacteria</taxon>
        <taxon>Enterobacterales</taxon>
        <taxon>Hafniaceae</taxon>
        <taxon>Edwardsiella</taxon>
    </lineage>
</organism>
<evidence type="ECO:0008006" key="4">
    <source>
        <dbReference type="Google" id="ProtNLM"/>
    </source>
</evidence>
<dbReference type="AlphaFoldDB" id="A0A076LVM9"/>
<dbReference type="EMBL" id="CP006664">
    <property type="protein sequence ID" value="AIJ10503.1"/>
    <property type="molecule type" value="Genomic_DNA"/>
</dbReference>
<dbReference type="GeneID" id="33941426"/>
<name>A0A076LVM9_9GAMM</name>
<feature type="transmembrane region" description="Helical" evidence="1">
    <location>
        <begin position="50"/>
        <end position="71"/>
    </location>
</feature>
<accession>A0A076LVM9</accession>
<dbReference type="HOGENOM" id="CLU_053135_1_0_6"/>
<keyword evidence="1" id="KW-1133">Transmembrane helix</keyword>
<keyword evidence="1" id="KW-0812">Transmembrane</keyword>
<sequence>MPYSLKNPPECHPRSAPPKISRWLAALAIPLVIVVILMRILGVYIDNKHFGLIAMGTPVVVWIVSFSIRLWGWSLQDSKANAFDRRREQWILRETRRARRALQILNTTFITAHQESEPGSVAVEMRNNHSIIISQSDWKNEKSNRMSRIGAGPDETPERLVSRLLSALIADLPVDQFPENAALAVILDVSSSLSCPTVRAIWQKAWQESGIACAVEYVDSRGPGGVSHWLDHRIQDEAMLLIIGLQVDPVISNNTAEAAVALLLGNRLTQQAIDPLALLHRPDAAPPGELCGGMNMAAYNVPLKENIVKNLWLAGLTGAQRAEVIACQNAHPAQSVEDEAVISLDMSMGYAGAAAPWLAIAAATEIARQTQSPQMIICGDTTQNALWSTLITPMASRQEMDP</sequence>
<proteinExistence type="predicted"/>
<dbReference type="Proteomes" id="UP000028681">
    <property type="component" value="Chromosome"/>
</dbReference>
<dbReference type="RefSeq" id="WP_034165881.1">
    <property type="nucleotide sequence ID" value="NZ_CP006664.1"/>
</dbReference>
<evidence type="ECO:0000256" key="1">
    <source>
        <dbReference type="SAM" id="Phobius"/>
    </source>
</evidence>
<keyword evidence="1" id="KW-0472">Membrane</keyword>
<evidence type="ECO:0000313" key="3">
    <source>
        <dbReference type="Proteomes" id="UP000028681"/>
    </source>
</evidence>
<gene>
    <name evidence="2" type="ORF">ETEE_4097</name>
</gene>
<dbReference type="KEGG" id="ete:ETEE_4097"/>
<feature type="transmembrane region" description="Helical" evidence="1">
    <location>
        <begin position="20"/>
        <end position="38"/>
    </location>
</feature>
<evidence type="ECO:0000313" key="2">
    <source>
        <dbReference type="EMBL" id="AIJ10503.1"/>
    </source>
</evidence>